<dbReference type="AlphaFoldDB" id="A0A443SIR0"/>
<evidence type="ECO:0000313" key="2">
    <source>
        <dbReference type="EMBL" id="RWS27407.1"/>
    </source>
</evidence>
<dbReference type="EMBL" id="NCKV01002038">
    <property type="protein sequence ID" value="RWS27407.1"/>
    <property type="molecule type" value="Genomic_DNA"/>
</dbReference>
<dbReference type="InterPro" id="IPR050779">
    <property type="entry name" value="Transglutaminase"/>
</dbReference>
<dbReference type="SUPFAM" id="SSF54001">
    <property type="entry name" value="Cysteine proteinases"/>
    <property type="match status" value="1"/>
</dbReference>
<dbReference type="InterPro" id="IPR036985">
    <property type="entry name" value="Transglutaminase-like_sf"/>
</dbReference>
<evidence type="ECO:0000313" key="3">
    <source>
        <dbReference type="Proteomes" id="UP000288716"/>
    </source>
</evidence>
<comment type="caution">
    <text evidence="2">The sequence shown here is derived from an EMBL/GenBank/DDBJ whole genome shotgun (WGS) entry which is preliminary data.</text>
</comment>
<dbReference type="OrthoDB" id="437511at2759"/>
<organism evidence="2 3">
    <name type="scientific">Leptotrombidium deliense</name>
    <dbReference type="NCBI Taxonomy" id="299467"/>
    <lineage>
        <taxon>Eukaryota</taxon>
        <taxon>Metazoa</taxon>
        <taxon>Ecdysozoa</taxon>
        <taxon>Arthropoda</taxon>
        <taxon>Chelicerata</taxon>
        <taxon>Arachnida</taxon>
        <taxon>Acari</taxon>
        <taxon>Acariformes</taxon>
        <taxon>Trombidiformes</taxon>
        <taxon>Prostigmata</taxon>
        <taxon>Anystina</taxon>
        <taxon>Parasitengona</taxon>
        <taxon>Trombiculoidea</taxon>
        <taxon>Trombiculidae</taxon>
        <taxon>Leptotrombidium</taxon>
    </lineage>
</organism>
<reference evidence="2 3" key="1">
    <citation type="journal article" date="2018" name="Gigascience">
        <title>Genomes of trombidid mites reveal novel predicted allergens and laterally-transferred genes associated with secondary metabolism.</title>
        <authorList>
            <person name="Dong X."/>
            <person name="Chaisiri K."/>
            <person name="Xia D."/>
            <person name="Armstrong S.D."/>
            <person name="Fang Y."/>
            <person name="Donnelly M.J."/>
            <person name="Kadowaki T."/>
            <person name="McGarry J.W."/>
            <person name="Darby A.C."/>
            <person name="Makepeace B.L."/>
        </authorList>
    </citation>
    <scope>NUCLEOTIDE SEQUENCE [LARGE SCALE GENOMIC DNA]</scope>
    <source>
        <strain evidence="2">UoL-UT</strain>
    </source>
</reference>
<accession>A0A443SIR0</accession>
<sequence length="390" mass="44631">MIDYILNEKGEKSNETQDSIWNYHVWSQAFMKRPDLSQSGIYDGWQDVDGTPQEKSGPKYQMGPTPVSAVKLGVVDAEYDMPFVYSEVNADVVWWKDGNVAYIETTRIGTAVLTKSIGNDVPMDITETYKPRDKTKDESETLARISQRLNINHPRFNDTIKQRRLKVKHVLIDIKCPDSLNYGDSLPISVTLKSMQWSAYAKNRAKQVQYSVSVKTMHYDGHVSQEVKSDAKSIMLLKRGKKLDINLNPEDYENSTDYDYILISVTVKDVKTDAVTVKEKEVLINLPDLKLLPKWKTADGRHIILEAIFRNPLTMTATNCILVIETQSGARMKIKFKELKPKQLVRKEVKFAVPTKNDDLLLSTFSCDQVEGSITQLKLKKRSEFTFRKH</sequence>
<proteinExistence type="predicted"/>
<dbReference type="InterPro" id="IPR013783">
    <property type="entry name" value="Ig-like_fold"/>
</dbReference>
<dbReference type="Proteomes" id="UP000288716">
    <property type="component" value="Unassembled WGS sequence"/>
</dbReference>
<feature type="region of interest" description="Disordered" evidence="1">
    <location>
        <begin position="43"/>
        <end position="62"/>
    </location>
</feature>
<gene>
    <name evidence="2" type="ORF">B4U80_08282</name>
</gene>
<dbReference type="InterPro" id="IPR036238">
    <property type="entry name" value="Transglutaminase_C_sf"/>
</dbReference>
<dbReference type="STRING" id="299467.A0A443SIR0"/>
<protein>
    <submittedName>
        <fullName evidence="2">Protein-glutamine gamma-glutamyltransferase 2-like protein</fullName>
    </submittedName>
</protein>
<keyword evidence="3" id="KW-1185">Reference proteome</keyword>
<dbReference type="SUPFAM" id="SSF49309">
    <property type="entry name" value="Transglutaminase, two C-terminal domains"/>
    <property type="match status" value="2"/>
</dbReference>
<evidence type="ECO:0000256" key="1">
    <source>
        <dbReference type="SAM" id="MobiDB-lite"/>
    </source>
</evidence>
<dbReference type="PANTHER" id="PTHR11590:SF81">
    <property type="entry name" value="PROTEIN-GLUTAMINE GAMMA-GLUTAMYLTRANSFERASE K-LIKE ISOFORM X4"/>
    <property type="match status" value="1"/>
</dbReference>
<dbReference type="Gene3D" id="3.90.260.10">
    <property type="entry name" value="Transglutaminase-like"/>
    <property type="match status" value="1"/>
</dbReference>
<keyword evidence="2" id="KW-0808">Transferase</keyword>
<dbReference type="InterPro" id="IPR038765">
    <property type="entry name" value="Papain-like_cys_pep_sf"/>
</dbReference>
<dbReference type="VEuPathDB" id="VectorBase:LDEU004634"/>
<dbReference type="Gene3D" id="2.60.40.10">
    <property type="entry name" value="Immunoglobulins"/>
    <property type="match status" value="2"/>
</dbReference>
<dbReference type="PANTHER" id="PTHR11590">
    <property type="entry name" value="PROTEIN-GLUTAMINE GAMMA-GLUTAMYLTRANSFERASE"/>
    <property type="match status" value="1"/>
</dbReference>
<name>A0A443SIR0_9ACAR</name>
<dbReference type="GO" id="GO:0003810">
    <property type="term" value="F:protein-glutamine gamma-glutamyltransferase activity"/>
    <property type="evidence" value="ECO:0007669"/>
    <property type="project" value="InterPro"/>
</dbReference>